<dbReference type="Proteomes" id="UP000078200">
    <property type="component" value="Unassembled WGS sequence"/>
</dbReference>
<dbReference type="Pfam" id="PF00743">
    <property type="entry name" value="FMO-like"/>
    <property type="match status" value="2"/>
</dbReference>
<sequence length="409" mass="47337">MEALSVCVVGAGMAGLSALKNSLQSNLNATCFEQSTHLGGTWFYQEEQDAAFGENVHSSMYRDLRTNLPKEIMGYLDFTYSKQSKESFISSDEVLKFLNSYADHFHLREHIKFQHKVLVSHNISRRCKQHLFDRVFVCNGHYTKPQYPKTVGMSCYKGIQMHSHLYRTQDKFKGEKVLIIGAGPSGIDLTNHISKVANCVYLSHHLSKKPNTDFMRNVIQKPNVKQFIETGAIFEDNSTEEFDIVVYCTGYQYSFPFLSSECGIFVHNNHVQPLYKHCINVNYPTMAIIGLPYAVIPSQVFDLQVRFSLKFFKNELKLPSREDMLTELKKDNEDRKKDGLRERDAHKMGAKQFCYYKDLSKTANLIGVKPVIEKIMQDCGQKYIYELQTYREYYFQVLDDENFIKLPLK</sequence>
<dbReference type="STRING" id="7395.A0A1A9V1T0"/>
<keyword evidence="4 8" id="KW-0274">FAD</keyword>
<dbReference type="SUPFAM" id="SSF51905">
    <property type="entry name" value="FAD/NAD(P)-binding domain"/>
    <property type="match status" value="2"/>
</dbReference>
<dbReference type="AlphaFoldDB" id="A0A1A9V1T0"/>
<keyword evidence="3 8" id="KW-0285">Flavoprotein</keyword>
<reference evidence="9" key="1">
    <citation type="submission" date="2020-05" db="UniProtKB">
        <authorList>
            <consortium name="EnsemblMetazoa"/>
        </authorList>
    </citation>
    <scope>IDENTIFICATION</scope>
    <source>
        <strain evidence="9">TTRI</strain>
    </source>
</reference>
<dbReference type="PANTHER" id="PTHR23023">
    <property type="entry name" value="DIMETHYLANILINE MONOOXYGENASE"/>
    <property type="match status" value="1"/>
</dbReference>
<evidence type="ECO:0000256" key="5">
    <source>
        <dbReference type="ARBA" id="ARBA00022857"/>
    </source>
</evidence>
<evidence type="ECO:0000313" key="9">
    <source>
        <dbReference type="EnsemblMetazoa" id="GAUT023062-PA"/>
    </source>
</evidence>
<dbReference type="GO" id="GO:0004499">
    <property type="term" value="F:N,N-dimethylaniline monooxygenase activity"/>
    <property type="evidence" value="ECO:0007669"/>
    <property type="project" value="InterPro"/>
</dbReference>
<evidence type="ECO:0000256" key="4">
    <source>
        <dbReference type="ARBA" id="ARBA00022827"/>
    </source>
</evidence>
<keyword evidence="5" id="KW-0521">NADP</keyword>
<evidence type="ECO:0000256" key="2">
    <source>
        <dbReference type="ARBA" id="ARBA00009183"/>
    </source>
</evidence>
<dbReference type="InterPro" id="IPR000960">
    <property type="entry name" value="Flavin_mOase"/>
</dbReference>
<accession>A0A1A9V1T0</accession>
<evidence type="ECO:0000313" key="10">
    <source>
        <dbReference type="Proteomes" id="UP000078200"/>
    </source>
</evidence>
<dbReference type="GO" id="GO:0050661">
    <property type="term" value="F:NADP binding"/>
    <property type="evidence" value="ECO:0007669"/>
    <property type="project" value="InterPro"/>
</dbReference>
<dbReference type="InterPro" id="IPR050346">
    <property type="entry name" value="FMO-like"/>
</dbReference>
<dbReference type="Gene3D" id="3.50.50.60">
    <property type="entry name" value="FAD/NAD(P)-binding domain"/>
    <property type="match status" value="2"/>
</dbReference>
<protein>
    <recommendedName>
        <fullName evidence="8">Flavin-containing monooxygenase</fullName>
        <ecNumber evidence="8">1.-.-.-</ecNumber>
    </recommendedName>
</protein>
<dbReference type="GO" id="GO:0050660">
    <property type="term" value="F:flavin adenine dinucleotide binding"/>
    <property type="evidence" value="ECO:0007669"/>
    <property type="project" value="InterPro"/>
</dbReference>
<dbReference type="PRINTS" id="PR00370">
    <property type="entry name" value="FMOXYGENASE"/>
</dbReference>
<evidence type="ECO:0000256" key="6">
    <source>
        <dbReference type="ARBA" id="ARBA00023002"/>
    </source>
</evidence>
<keyword evidence="10" id="KW-1185">Reference proteome</keyword>
<evidence type="ECO:0000256" key="8">
    <source>
        <dbReference type="RuleBase" id="RU361177"/>
    </source>
</evidence>
<proteinExistence type="inferred from homology"/>
<dbReference type="PIRSF" id="PIRSF000332">
    <property type="entry name" value="FMO"/>
    <property type="match status" value="1"/>
</dbReference>
<keyword evidence="6 8" id="KW-0560">Oxidoreductase</keyword>
<dbReference type="InterPro" id="IPR036188">
    <property type="entry name" value="FAD/NAD-bd_sf"/>
</dbReference>
<dbReference type="EnsemblMetazoa" id="GAUT023062-RA">
    <property type="protein sequence ID" value="GAUT023062-PA"/>
    <property type="gene ID" value="GAUT023062"/>
</dbReference>
<evidence type="ECO:0000256" key="7">
    <source>
        <dbReference type="ARBA" id="ARBA00023033"/>
    </source>
</evidence>
<dbReference type="InterPro" id="IPR020946">
    <property type="entry name" value="Flavin_mOase-like"/>
</dbReference>
<organism evidence="9 10">
    <name type="scientific">Glossina austeni</name>
    <name type="common">Savannah tsetse fly</name>
    <dbReference type="NCBI Taxonomy" id="7395"/>
    <lineage>
        <taxon>Eukaryota</taxon>
        <taxon>Metazoa</taxon>
        <taxon>Ecdysozoa</taxon>
        <taxon>Arthropoda</taxon>
        <taxon>Hexapoda</taxon>
        <taxon>Insecta</taxon>
        <taxon>Pterygota</taxon>
        <taxon>Neoptera</taxon>
        <taxon>Endopterygota</taxon>
        <taxon>Diptera</taxon>
        <taxon>Brachycera</taxon>
        <taxon>Muscomorpha</taxon>
        <taxon>Hippoboscoidea</taxon>
        <taxon>Glossinidae</taxon>
        <taxon>Glossina</taxon>
    </lineage>
</organism>
<comment type="cofactor">
    <cofactor evidence="1 8">
        <name>FAD</name>
        <dbReference type="ChEBI" id="CHEBI:57692"/>
    </cofactor>
</comment>
<comment type="similarity">
    <text evidence="2 8">Belongs to the FMO family.</text>
</comment>
<name>A0A1A9V1T0_GLOAU</name>
<evidence type="ECO:0000256" key="1">
    <source>
        <dbReference type="ARBA" id="ARBA00001974"/>
    </source>
</evidence>
<dbReference type="VEuPathDB" id="VectorBase:GAUT023062"/>
<evidence type="ECO:0000256" key="3">
    <source>
        <dbReference type="ARBA" id="ARBA00022630"/>
    </source>
</evidence>
<dbReference type="EC" id="1.-.-.-" evidence="8"/>
<keyword evidence="7 8" id="KW-0503">Monooxygenase</keyword>
<dbReference type="FunFam" id="3.50.50.60:FF:000138">
    <property type="entry name" value="Flavin-containing monooxygenase"/>
    <property type="match status" value="1"/>
</dbReference>